<feature type="transmembrane region" description="Helical" evidence="2">
    <location>
        <begin position="726"/>
        <end position="748"/>
    </location>
</feature>
<feature type="region of interest" description="Disordered" evidence="1">
    <location>
        <begin position="1"/>
        <end position="60"/>
    </location>
</feature>
<proteinExistence type="predicted"/>
<accession>A0A7C8V282</accession>
<evidence type="ECO:0000256" key="2">
    <source>
        <dbReference type="SAM" id="Phobius"/>
    </source>
</evidence>
<evidence type="ECO:0000313" key="4">
    <source>
        <dbReference type="Proteomes" id="UP000472727"/>
    </source>
</evidence>
<keyword evidence="2" id="KW-0812">Transmembrane</keyword>
<dbReference type="AlphaFoldDB" id="A0A7C8V282"/>
<reference evidence="3 4" key="1">
    <citation type="submission" date="2019-06" db="EMBL/GenBank/DDBJ databases">
        <authorList>
            <person name="Palmer J.M."/>
        </authorList>
    </citation>
    <scope>NUCLEOTIDE SEQUENCE [LARGE SCALE GENOMIC DNA]</scope>
    <source>
        <strain evidence="3 4">TWF106</strain>
    </source>
</reference>
<evidence type="ECO:0000313" key="3">
    <source>
        <dbReference type="EMBL" id="KAF3222682.1"/>
    </source>
</evidence>
<feature type="compositionally biased region" description="Low complexity" evidence="1">
    <location>
        <begin position="30"/>
        <end position="54"/>
    </location>
</feature>
<dbReference type="Proteomes" id="UP000472727">
    <property type="component" value="Unassembled WGS sequence"/>
</dbReference>
<comment type="caution">
    <text evidence="3">The sequence shown here is derived from an EMBL/GenBank/DDBJ whole genome shotgun (WGS) entry which is preliminary data.</text>
</comment>
<keyword evidence="2" id="KW-1133">Transmembrane helix</keyword>
<gene>
    <name evidence="3" type="ORF">TWF106_005488</name>
</gene>
<sequence length="776" mass="87071">MESSQSSTVESPAGPSKEPPAPIPSAETISQPSSSSSSSSSSSPSSSSDKPQSPTNDNNDDLLALVEAILGSDANLDVSSKLLQAVSQARKSGQDEDVAELIEELLLAQEPSSSASIEAKPSGKGVAEDANGELNFGIPLNLYDHIGTSEPTAQRNPNFTKRYFKEFLSHFSSASLYLNKRELSNSLARAHFATQIRPNHIFRFNNNGQLRYLVMIPRYHLLLFTNGVRDWAYWNKAHPERWLNLGTGVLSFFTDLELERVLQGHHPTESYRFYMISFLEFLTENSLKSIFRGHGFNVEFLQSIIPHTVLKGSTAGYRSLSDESSAPMSYDIYFILPLKQVSAGIEFLVPALGRSNLPRIDPRSALDIYPEIEKNPGSKMALIDITDLAIALKYDVMTRKTSVFLQTPMPEFVFPLLQETFENSQLEKEGDQRDPFFILVLVLKNWFEVWRTTKIIIQGITEWLDVKVQEFITSKGNEVLYNDINSKLHYTHRYISQINVEIAESNSIFQMVYEQHANFLKFAGLKSEMSIGIKEQLAGLKLDMKILEFDLRLELDKIKTSSTWLSTSISLKHAEAMRIANEESQKASLALKENTLAMKMIAEVNQRDTLAMKENTDAMKENGTLLQELAQETLNSNREVKVNGDLMRQIAEESKKINEANSKESEIMTQIAVSTQKDGRSMKFLAFLTMMYLPGAFVSSIFGWSIISFDVGDDGAQQLIVAKQWWLFAVSAVGLTVLTMAGCFIWIWMSQKKLTIGKAKSDRVAEDENTAQRNTP</sequence>
<organism evidence="3 4">
    <name type="scientific">Orbilia oligospora</name>
    <name type="common">Nematode-trapping fungus</name>
    <name type="synonym">Arthrobotrys oligospora</name>
    <dbReference type="NCBI Taxonomy" id="2813651"/>
    <lineage>
        <taxon>Eukaryota</taxon>
        <taxon>Fungi</taxon>
        <taxon>Dikarya</taxon>
        <taxon>Ascomycota</taxon>
        <taxon>Pezizomycotina</taxon>
        <taxon>Orbiliomycetes</taxon>
        <taxon>Orbiliales</taxon>
        <taxon>Orbiliaceae</taxon>
        <taxon>Orbilia</taxon>
    </lineage>
</organism>
<feature type="compositionally biased region" description="Polar residues" evidence="1">
    <location>
        <begin position="1"/>
        <end position="10"/>
    </location>
</feature>
<dbReference type="EMBL" id="WIWS01000025">
    <property type="protein sequence ID" value="KAF3222682.1"/>
    <property type="molecule type" value="Genomic_DNA"/>
</dbReference>
<name>A0A7C8V282_ORBOL</name>
<keyword evidence="2" id="KW-0472">Membrane</keyword>
<dbReference type="Gene3D" id="1.20.58.340">
    <property type="entry name" value="Magnesium transport protein CorA, transmembrane region"/>
    <property type="match status" value="1"/>
</dbReference>
<evidence type="ECO:0000256" key="1">
    <source>
        <dbReference type="SAM" id="MobiDB-lite"/>
    </source>
</evidence>
<feature type="transmembrane region" description="Helical" evidence="2">
    <location>
        <begin position="684"/>
        <end position="706"/>
    </location>
</feature>
<protein>
    <submittedName>
        <fullName evidence="3">Uncharacterized protein</fullName>
    </submittedName>
</protein>